<sequence>MDQSFGALARTLKAQQAEALDAVGDVIVDHLSSSVPLIPEVARHLIGAGGKRLRPLMTLSAASLCGYEGEGHLQLAAAVELIHAATLLHDDVVDDSALRRGLRTANVVFGNKESVLVGDFLFARAFELMVKTGSLRVLDILSRASCTISEGEVLQLETQANPATSEEMYVEVVRAKTAALFSAATQSGAVIAAADPAQERALAEYGMNFGIAYQIVDDALDYEGTEDEIGKSVGDDFREGKMTLPLILALAQARNAEEKRFWHRVIAGGERTPDDFAQARRLIARDDLVGQSLAEAQRYAEAAADALSVLPPSPLRDTLEGLALSSFVRSA</sequence>
<dbReference type="GO" id="GO:0106350">
    <property type="term" value="F:all-trans-octaprenyl-diphosphate synthase activity"/>
    <property type="evidence" value="ECO:0007669"/>
    <property type="project" value="UniProtKB-EC"/>
</dbReference>
<evidence type="ECO:0000256" key="4">
    <source>
        <dbReference type="ARBA" id="ARBA00022723"/>
    </source>
</evidence>
<evidence type="ECO:0000256" key="2">
    <source>
        <dbReference type="ARBA" id="ARBA00006706"/>
    </source>
</evidence>
<accession>A0A840I7U2</accession>
<dbReference type="PANTHER" id="PTHR12001:SF69">
    <property type="entry name" value="ALL TRANS-POLYPRENYL-DIPHOSPHATE SYNTHASE PDSS1"/>
    <property type="match status" value="1"/>
</dbReference>
<comment type="similarity">
    <text evidence="2 6">Belongs to the FPP/GGPP synthase family.</text>
</comment>
<dbReference type="EMBL" id="JACHOB010000006">
    <property type="protein sequence ID" value="MBB4660030.1"/>
    <property type="molecule type" value="Genomic_DNA"/>
</dbReference>
<dbReference type="AlphaFoldDB" id="A0A840I7U2"/>
<organism evidence="7 8">
    <name type="scientific">Parvularcula dongshanensis</name>
    <dbReference type="NCBI Taxonomy" id="1173995"/>
    <lineage>
        <taxon>Bacteria</taxon>
        <taxon>Pseudomonadati</taxon>
        <taxon>Pseudomonadota</taxon>
        <taxon>Alphaproteobacteria</taxon>
        <taxon>Parvularculales</taxon>
        <taxon>Parvularculaceae</taxon>
        <taxon>Parvularcula</taxon>
    </lineage>
</organism>
<keyword evidence="8" id="KW-1185">Reference proteome</keyword>
<dbReference type="GO" id="GO:0008299">
    <property type="term" value="P:isoprenoid biosynthetic process"/>
    <property type="evidence" value="ECO:0007669"/>
    <property type="project" value="InterPro"/>
</dbReference>
<dbReference type="InterPro" id="IPR000092">
    <property type="entry name" value="Polyprenyl_synt"/>
</dbReference>
<proteinExistence type="inferred from homology"/>
<reference evidence="7 8" key="1">
    <citation type="submission" date="2020-08" db="EMBL/GenBank/DDBJ databases">
        <title>Genomic Encyclopedia of Type Strains, Phase IV (KMG-IV): sequencing the most valuable type-strain genomes for metagenomic binning, comparative biology and taxonomic classification.</title>
        <authorList>
            <person name="Goeker M."/>
        </authorList>
    </citation>
    <scope>NUCLEOTIDE SEQUENCE [LARGE SCALE GENOMIC DNA]</scope>
    <source>
        <strain evidence="7 8">DSM 102850</strain>
    </source>
</reference>
<dbReference type="Proteomes" id="UP000563524">
    <property type="component" value="Unassembled WGS sequence"/>
</dbReference>
<keyword evidence="3 6" id="KW-0808">Transferase</keyword>
<dbReference type="Gene3D" id="1.10.600.10">
    <property type="entry name" value="Farnesyl Diphosphate Synthase"/>
    <property type="match status" value="1"/>
</dbReference>
<dbReference type="Pfam" id="PF00348">
    <property type="entry name" value="polyprenyl_synt"/>
    <property type="match status" value="1"/>
</dbReference>
<dbReference type="InterPro" id="IPR008949">
    <property type="entry name" value="Isoprenoid_synthase_dom_sf"/>
</dbReference>
<comment type="cofactor">
    <cofactor evidence="1">
        <name>Mg(2+)</name>
        <dbReference type="ChEBI" id="CHEBI:18420"/>
    </cofactor>
</comment>
<evidence type="ECO:0000313" key="7">
    <source>
        <dbReference type="EMBL" id="MBB4660030.1"/>
    </source>
</evidence>
<comment type="caution">
    <text evidence="7">The sequence shown here is derived from an EMBL/GenBank/DDBJ whole genome shotgun (WGS) entry which is preliminary data.</text>
</comment>
<dbReference type="PROSITE" id="PS00723">
    <property type="entry name" value="POLYPRENYL_SYNTHASE_1"/>
    <property type="match status" value="1"/>
</dbReference>
<evidence type="ECO:0000313" key="8">
    <source>
        <dbReference type="Proteomes" id="UP000563524"/>
    </source>
</evidence>
<dbReference type="CDD" id="cd00685">
    <property type="entry name" value="Trans_IPPS_HT"/>
    <property type="match status" value="1"/>
</dbReference>
<keyword evidence="5" id="KW-0460">Magnesium</keyword>
<evidence type="ECO:0000256" key="6">
    <source>
        <dbReference type="RuleBase" id="RU004466"/>
    </source>
</evidence>
<dbReference type="SUPFAM" id="SSF48576">
    <property type="entry name" value="Terpenoid synthases"/>
    <property type="match status" value="1"/>
</dbReference>
<gene>
    <name evidence="7" type="ORF">GGQ59_002574</name>
</gene>
<evidence type="ECO:0000256" key="3">
    <source>
        <dbReference type="ARBA" id="ARBA00022679"/>
    </source>
</evidence>
<dbReference type="InterPro" id="IPR033749">
    <property type="entry name" value="Polyprenyl_synt_CS"/>
</dbReference>
<dbReference type="SFLD" id="SFLDS00005">
    <property type="entry name" value="Isoprenoid_Synthase_Type_I"/>
    <property type="match status" value="1"/>
</dbReference>
<protein>
    <submittedName>
        <fullName evidence="7">Octaprenyl-diphosphate synthase</fullName>
        <ecNumber evidence="7">2.5.1.90</ecNumber>
    </submittedName>
</protein>
<keyword evidence="4" id="KW-0479">Metal-binding</keyword>
<dbReference type="GO" id="GO:0046872">
    <property type="term" value="F:metal ion binding"/>
    <property type="evidence" value="ECO:0007669"/>
    <property type="project" value="UniProtKB-KW"/>
</dbReference>
<dbReference type="EC" id="2.5.1.90" evidence="7"/>
<name>A0A840I7U2_9PROT</name>
<dbReference type="PANTHER" id="PTHR12001">
    <property type="entry name" value="GERANYLGERANYL PYROPHOSPHATE SYNTHASE"/>
    <property type="match status" value="1"/>
</dbReference>
<evidence type="ECO:0000256" key="5">
    <source>
        <dbReference type="ARBA" id="ARBA00022842"/>
    </source>
</evidence>
<evidence type="ECO:0000256" key="1">
    <source>
        <dbReference type="ARBA" id="ARBA00001946"/>
    </source>
</evidence>